<evidence type="ECO:0000313" key="2">
    <source>
        <dbReference type="EMBL" id="QDL55232.1"/>
    </source>
</evidence>
<feature type="transmembrane region" description="Helical" evidence="1">
    <location>
        <begin position="98"/>
        <end position="115"/>
    </location>
</feature>
<feature type="transmembrane region" description="Helical" evidence="1">
    <location>
        <begin position="12"/>
        <end position="29"/>
    </location>
</feature>
<keyword evidence="1" id="KW-0472">Membrane</keyword>
<reference evidence="3" key="2">
    <citation type="journal article" date="2020" name="Int. J. Syst. Evol. Microbiol.">
        <title>Genomic insights into a novel species Rhodoferax aquaticus sp. nov., isolated from freshwater.</title>
        <authorList>
            <person name="Li T."/>
            <person name="Zhuo Y."/>
            <person name="Jin C.Z."/>
            <person name="Wu X."/>
            <person name="Ko S.R."/>
            <person name="Jin F.J."/>
            <person name="Ahn C.Y."/>
            <person name="Oh H.M."/>
            <person name="Lee H.G."/>
            <person name="Jin L."/>
        </authorList>
    </citation>
    <scope>NUCLEOTIDE SEQUENCE [LARGE SCALE GENOMIC DNA]</scope>
    <source>
        <strain evidence="3">Gr-4</strain>
    </source>
</reference>
<organism evidence="2 3">
    <name type="scientific">Rhodoferax aquaticus</name>
    <dbReference type="NCBI Taxonomy" id="2527691"/>
    <lineage>
        <taxon>Bacteria</taxon>
        <taxon>Pseudomonadati</taxon>
        <taxon>Pseudomonadota</taxon>
        <taxon>Betaproteobacteria</taxon>
        <taxon>Burkholderiales</taxon>
        <taxon>Comamonadaceae</taxon>
        <taxon>Rhodoferax</taxon>
    </lineage>
</organism>
<keyword evidence="1" id="KW-0812">Transmembrane</keyword>
<feature type="transmembrane region" description="Helical" evidence="1">
    <location>
        <begin position="67"/>
        <end position="86"/>
    </location>
</feature>
<dbReference type="RefSeq" id="WP_168224771.1">
    <property type="nucleotide sequence ID" value="NZ_CP036282.1"/>
</dbReference>
<feature type="transmembrane region" description="Helical" evidence="1">
    <location>
        <begin position="148"/>
        <end position="170"/>
    </location>
</feature>
<feature type="transmembrane region" description="Helical" evidence="1">
    <location>
        <begin position="379"/>
        <end position="396"/>
    </location>
</feature>
<feature type="transmembrane region" description="Helical" evidence="1">
    <location>
        <begin position="408"/>
        <end position="425"/>
    </location>
</feature>
<keyword evidence="3" id="KW-1185">Reference proteome</keyword>
<name>A0A515ERE9_9BURK</name>
<dbReference type="Proteomes" id="UP000317365">
    <property type="component" value="Chromosome"/>
</dbReference>
<feature type="transmembrane region" description="Helical" evidence="1">
    <location>
        <begin position="121"/>
        <end position="136"/>
    </location>
</feature>
<dbReference type="EMBL" id="CP036282">
    <property type="protein sequence ID" value="QDL55232.1"/>
    <property type="molecule type" value="Genomic_DNA"/>
</dbReference>
<feature type="transmembrane region" description="Helical" evidence="1">
    <location>
        <begin position="357"/>
        <end position="373"/>
    </location>
</feature>
<proteinExistence type="predicted"/>
<reference evidence="3" key="1">
    <citation type="submission" date="2019-02" db="EMBL/GenBank/DDBJ databases">
        <title>Complete genome sequence of Rhodoferax sp. Gr-4.</title>
        <authorList>
            <person name="Jin L."/>
        </authorList>
    </citation>
    <scope>NUCLEOTIDE SEQUENCE [LARGE SCALE GENOMIC DNA]</scope>
    <source>
        <strain evidence="3">Gr-4</strain>
    </source>
</reference>
<dbReference type="KEGG" id="rhg:EXZ61_14230"/>
<sequence>MLKIWLYRNPLLWAVIGFGFFTIACYPGFMSVDTLEQYRQAHTLKFKDGHPPVMAWLWSKLSFILDGPQSLLFLHLGLLWAGLYIWSRNAGESRAAKWFIVLGFLPWVANFEGVLWKDMGMAFSLLLALGLLSGRNPSRIQIGTAFGLLLYAFMVRSNAPVALIPIVWYAARRLLPSLSSRIMIAITALLLVAMFAFLNFFNYYLLDAEKNHMASYMMVDDLVHLSVVADKSLLPKVDDKTVMECAQETIGETKLVGRLFCLVAKPSYQNVAPIPYEEVKEAWLSAVAGNPLEYVRFRFSAYLYLLRSPSERPYIHWFSGISPNEMGLVQKDNAATVFLNGYVSGIAHLAPFLFKPYWWLILALLLLCATWSMRGGNDALTLIRVLLISALLYMLSYIPLTPMADFRYVYWSTLAISLAAIKFFASDLSFRFDLRVV</sequence>
<evidence type="ECO:0008006" key="4">
    <source>
        <dbReference type="Google" id="ProtNLM"/>
    </source>
</evidence>
<gene>
    <name evidence="2" type="ORF">EXZ61_14230</name>
</gene>
<dbReference type="AlphaFoldDB" id="A0A515ERE9"/>
<evidence type="ECO:0000256" key="1">
    <source>
        <dbReference type="SAM" id="Phobius"/>
    </source>
</evidence>
<keyword evidence="1" id="KW-1133">Transmembrane helix</keyword>
<feature type="transmembrane region" description="Helical" evidence="1">
    <location>
        <begin position="182"/>
        <end position="206"/>
    </location>
</feature>
<dbReference type="PROSITE" id="PS51257">
    <property type="entry name" value="PROKAR_LIPOPROTEIN"/>
    <property type="match status" value="1"/>
</dbReference>
<protein>
    <recommendedName>
        <fullName evidence="4">Glycosyltransferase RgtA/B/C/D-like domain-containing protein</fullName>
    </recommendedName>
</protein>
<evidence type="ECO:0000313" key="3">
    <source>
        <dbReference type="Proteomes" id="UP000317365"/>
    </source>
</evidence>
<accession>A0A515ERE9</accession>